<dbReference type="SUPFAM" id="SSF56219">
    <property type="entry name" value="DNase I-like"/>
    <property type="match status" value="1"/>
</dbReference>
<dbReference type="InterPro" id="IPR005135">
    <property type="entry name" value="Endo/exonuclease/phosphatase"/>
</dbReference>
<accession>A0ABS7H865</accession>
<dbReference type="Gene3D" id="3.60.10.10">
    <property type="entry name" value="Endonuclease/exonuclease/phosphatase"/>
    <property type="match status" value="1"/>
</dbReference>
<keyword evidence="3" id="KW-1185">Reference proteome</keyword>
<dbReference type="RefSeq" id="WP_220371444.1">
    <property type="nucleotide sequence ID" value="NZ_JAEUAO010000002.1"/>
</dbReference>
<sequence length="369" mass="40605">MKLAAYNVENLFDRAKIMLLEEWEDGREVLEDFAEANQILGQPVYDAAAKARLAELLIELGLEKSDEASYVLLRRNRGELLKRPSDGGIEIIAERRADWVGSLELKEAPVNHESMLNTARVIKEIDADVLGIVEAESRPVLSQFSKDIITAVGGTPFDHVMLIDGNDTRGIDVGVMTKAGYPITKMISHVDDMHGNENIFSRDCPEYTIKTAGGNTLHVLVNHFKSKGYGDPRRSEARRVLQATRVNEIVSDLLDSGEKFIAVVGDLNDTPDSDALAALTAGDILKDAFHHSAFDDGGFKGTYGSCTARNKIDYLLLSPDLFGKASAGGVFRKGMWPGKRPKKWDVFDSLELPVHAASDHAAIWVELDI</sequence>
<proteinExistence type="predicted"/>
<keyword evidence="2" id="KW-0540">Nuclease</keyword>
<dbReference type="GO" id="GO:0004519">
    <property type="term" value="F:endonuclease activity"/>
    <property type="evidence" value="ECO:0007669"/>
    <property type="project" value="UniProtKB-KW"/>
</dbReference>
<evidence type="ECO:0000259" key="1">
    <source>
        <dbReference type="Pfam" id="PF19580"/>
    </source>
</evidence>
<dbReference type="InterPro" id="IPR036691">
    <property type="entry name" value="Endo/exonu/phosph_ase_sf"/>
</dbReference>
<dbReference type="Pfam" id="PF19580">
    <property type="entry name" value="Exo_endo_phos_3"/>
    <property type="match status" value="1"/>
</dbReference>
<keyword evidence="2" id="KW-0378">Hydrolase</keyword>
<evidence type="ECO:0000313" key="2">
    <source>
        <dbReference type="EMBL" id="MBW9063402.1"/>
    </source>
</evidence>
<evidence type="ECO:0000313" key="3">
    <source>
        <dbReference type="Proteomes" id="UP000757604"/>
    </source>
</evidence>
<dbReference type="EMBL" id="JAEUAO010000002">
    <property type="protein sequence ID" value="MBW9063402.1"/>
    <property type="molecule type" value="Genomic_DNA"/>
</dbReference>
<feature type="domain" description="Endonuclease/exonuclease/phosphatase" evidence="1">
    <location>
        <begin position="114"/>
        <end position="282"/>
    </location>
</feature>
<dbReference type="Proteomes" id="UP000757604">
    <property type="component" value="Unassembled WGS sequence"/>
</dbReference>
<keyword evidence="2" id="KW-0255">Endonuclease</keyword>
<dbReference type="PANTHER" id="PTHR42834:SF1">
    <property type="entry name" value="ENDONUCLEASE_EXONUCLEASE_PHOSPHATASE FAMILY PROTEIN (AFU_ORTHOLOGUE AFUA_3G09210)"/>
    <property type="match status" value="1"/>
</dbReference>
<dbReference type="PANTHER" id="PTHR42834">
    <property type="entry name" value="ENDONUCLEASE/EXONUCLEASE/PHOSPHATASE FAMILY PROTEIN (AFU_ORTHOLOGUE AFUA_3G09210)"/>
    <property type="match status" value="1"/>
</dbReference>
<name>A0ABS7H865_9HYPH</name>
<comment type="caution">
    <text evidence="2">The sequence shown here is derived from an EMBL/GenBank/DDBJ whole genome shotgun (WGS) entry which is preliminary data.</text>
</comment>
<protein>
    <submittedName>
        <fullName evidence="2">Endonuclease/exonuclease/phosphatase family protein</fullName>
    </submittedName>
</protein>
<organism evidence="2 3">
    <name type="scientific">Rhizobium herbae</name>
    <dbReference type="NCBI Taxonomy" id="508661"/>
    <lineage>
        <taxon>Bacteria</taxon>
        <taxon>Pseudomonadati</taxon>
        <taxon>Pseudomonadota</taxon>
        <taxon>Alphaproteobacteria</taxon>
        <taxon>Hyphomicrobiales</taxon>
        <taxon>Rhizobiaceae</taxon>
        <taxon>Rhizobium/Agrobacterium group</taxon>
        <taxon>Rhizobium</taxon>
    </lineage>
</organism>
<gene>
    <name evidence="2" type="ORF">JNB71_08735</name>
</gene>
<reference evidence="2 3" key="1">
    <citation type="journal article" date="2021" name="MBio">
        <title>Poor Competitiveness of Bradyrhizobium in Pigeon Pea Root Colonization in Indian Soils.</title>
        <authorList>
            <person name="Chalasani D."/>
            <person name="Basu A."/>
            <person name="Pullabhotla S.V.S.R.N."/>
            <person name="Jorrin B."/>
            <person name="Neal A.L."/>
            <person name="Poole P.S."/>
            <person name="Podile A.R."/>
            <person name="Tkacz A."/>
        </authorList>
    </citation>
    <scope>NUCLEOTIDE SEQUENCE [LARGE SCALE GENOMIC DNA]</scope>
    <source>
        <strain evidence="2 3">HU44</strain>
    </source>
</reference>